<name>A0ABR9RR49_9ACTN</name>
<evidence type="ECO:0000313" key="4">
    <source>
        <dbReference type="Proteomes" id="UP000756387"/>
    </source>
</evidence>
<evidence type="ECO:0000256" key="1">
    <source>
        <dbReference type="ARBA" id="ARBA00008791"/>
    </source>
</evidence>
<organism evidence="3 4">
    <name type="scientific">Nocardioides malaquae</name>
    <dbReference type="NCBI Taxonomy" id="2773426"/>
    <lineage>
        <taxon>Bacteria</taxon>
        <taxon>Bacillati</taxon>
        <taxon>Actinomycetota</taxon>
        <taxon>Actinomycetes</taxon>
        <taxon>Propionibacteriales</taxon>
        <taxon>Nocardioidaceae</taxon>
        <taxon>Nocardioides</taxon>
    </lineage>
</organism>
<dbReference type="Pfam" id="PF00582">
    <property type="entry name" value="Usp"/>
    <property type="match status" value="2"/>
</dbReference>
<keyword evidence="4" id="KW-1185">Reference proteome</keyword>
<dbReference type="PANTHER" id="PTHR46268">
    <property type="entry name" value="STRESS RESPONSE PROTEIN NHAX"/>
    <property type="match status" value="1"/>
</dbReference>
<sequence>MTVQTVAVAVDGSEANRGALDWAVDHAATTGADLVVTTVAEPYQVIGGYVPETPPSDYLKPVAKEAADHARATLPAERVRAVIETGHPVAVLQEVAEERDLLVVGKRGRGAIGRLVMGSTSIAVAGRAHTPVVVVPVGWDASAHADAPVVVGVDVDKDHAAGLRFAFEAARTRGVPLRAVQVWEPHPALVAETAVFVQAFDDWRGEVATEFKKRLDGLAEEFPGVDVELVQIVGQPVHHLLEEAESAQLLVLGRDAKDRLSGFTLGSVARGVLHHSEVPVAVVPAS</sequence>
<accession>A0ABR9RR49</accession>
<gene>
    <name evidence="3" type="ORF">IEQ44_05260</name>
</gene>
<dbReference type="PRINTS" id="PR01438">
    <property type="entry name" value="UNVRSLSTRESS"/>
</dbReference>
<feature type="domain" description="UspA" evidence="2">
    <location>
        <begin position="4"/>
        <end position="136"/>
    </location>
</feature>
<dbReference type="InterPro" id="IPR006015">
    <property type="entry name" value="Universal_stress_UspA"/>
</dbReference>
<comment type="similarity">
    <text evidence="1">Belongs to the universal stress protein A family.</text>
</comment>
<comment type="caution">
    <text evidence="3">The sequence shown here is derived from an EMBL/GenBank/DDBJ whole genome shotgun (WGS) entry which is preliminary data.</text>
</comment>
<dbReference type="EMBL" id="JADCSA010000004">
    <property type="protein sequence ID" value="MBE7324055.1"/>
    <property type="molecule type" value="Genomic_DNA"/>
</dbReference>
<dbReference type="Proteomes" id="UP000756387">
    <property type="component" value="Unassembled WGS sequence"/>
</dbReference>
<evidence type="ECO:0000313" key="3">
    <source>
        <dbReference type="EMBL" id="MBE7324055.1"/>
    </source>
</evidence>
<dbReference type="RefSeq" id="WP_193637394.1">
    <property type="nucleotide sequence ID" value="NZ_JADCSA010000004.1"/>
</dbReference>
<dbReference type="SUPFAM" id="SSF52402">
    <property type="entry name" value="Adenine nucleotide alpha hydrolases-like"/>
    <property type="match status" value="2"/>
</dbReference>
<feature type="domain" description="UspA" evidence="2">
    <location>
        <begin position="149"/>
        <end position="284"/>
    </location>
</feature>
<dbReference type="Gene3D" id="3.40.50.620">
    <property type="entry name" value="HUPs"/>
    <property type="match status" value="2"/>
</dbReference>
<dbReference type="InterPro" id="IPR014729">
    <property type="entry name" value="Rossmann-like_a/b/a_fold"/>
</dbReference>
<reference evidence="3 4" key="1">
    <citation type="submission" date="2020-10" db="EMBL/GenBank/DDBJ databases">
        <title>Nocardioides sp. isolated from sludge.</title>
        <authorList>
            <person name="Zhang X."/>
        </authorList>
    </citation>
    <scope>NUCLEOTIDE SEQUENCE [LARGE SCALE GENOMIC DNA]</scope>
    <source>
        <strain evidence="3 4">Y6</strain>
    </source>
</reference>
<dbReference type="PANTHER" id="PTHR46268:SF6">
    <property type="entry name" value="UNIVERSAL STRESS PROTEIN UP12"/>
    <property type="match status" value="1"/>
</dbReference>
<proteinExistence type="inferred from homology"/>
<dbReference type="CDD" id="cd00293">
    <property type="entry name" value="USP-like"/>
    <property type="match status" value="1"/>
</dbReference>
<evidence type="ECO:0000259" key="2">
    <source>
        <dbReference type="Pfam" id="PF00582"/>
    </source>
</evidence>
<protein>
    <submittedName>
        <fullName evidence="3">Universal stress protein</fullName>
    </submittedName>
</protein>
<dbReference type="InterPro" id="IPR006016">
    <property type="entry name" value="UspA"/>
</dbReference>